<dbReference type="CDD" id="cd18689">
    <property type="entry name" value="PIN_VapC-like"/>
    <property type="match status" value="1"/>
</dbReference>
<organism evidence="2 3">
    <name type="scientific">Microcystis aeruginosa Ma_SC_T_19800800_S464</name>
    <dbReference type="NCBI Taxonomy" id="2486257"/>
    <lineage>
        <taxon>Bacteria</taxon>
        <taxon>Bacillati</taxon>
        <taxon>Cyanobacteriota</taxon>
        <taxon>Cyanophyceae</taxon>
        <taxon>Oscillatoriophycideae</taxon>
        <taxon>Chroococcales</taxon>
        <taxon>Microcystaceae</taxon>
        <taxon>Microcystis</taxon>
    </lineage>
</organism>
<dbReference type="Pfam" id="PF01850">
    <property type="entry name" value="PIN"/>
    <property type="match status" value="1"/>
</dbReference>
<feature type="domain" description="PIN" evidence="1">
    <location>
        <begin position="3"/>
        <end position="112"/>
    </location>
</feature>
<reference evidence="2 3" key="1">
    <citation type="submission" date="2019-01" db="EMBL/GenBank/DDBJ databases">
        <title>Coherence of Microcystis species and biogeography revealed through population genomics.</title>
        <authorList>
            <person name="Perez-Carrascal O.M."/>
            <person name="Terrat Y."/>
            <person name="Giani A."/>
            <person name="Fortin N."/>
            <person name="Tromas N."/>
            <person name="Shapiro B.J."/>
        </authorList>
    </citation>
    <scope>NUCLEOTIDE SEQUENCE [LARGE SCALE GENOMIC DNA]</scope>
    <source>
        <strain evidence="2">Ma_SC_T_19800800_S464</strain>
    </source>
</reference>
<name>A0A552DJG2_MICAE</name>
<comment type="caution">
    <text evidence="2">The sequence shown here is derived from an EMBL/GenBank/DDBJ whole genome shotgun (WGS) entry which is preliminary data.</text>
</comment>
<evidence type="ECO:0000259" key="1">
    <source>
        <dbReference type="Pfam" id="PF01850"/>
    </source>
</evidence>
<dbReference type="Proteomes" id="UP000319313">
    <property type="component" value="Unassembled WGS sequence"/>
</dbReference>
<evidence type="ECO:0000313" key="2">
    <source>
        <dbReference type="EMBL" id="TRU22336.1"/>
    </source>
</evidence>
<dbReference type="SUPFAM" id="SSF88723">
    <property type="entry name" value="PIN domain-like"/>
    <property type="match status" value="1"/>
</dbReference>
<dbReference type="InterPro" id="IPR002716">
    <property type="entry name" value="PIN_dom"/>
</dbReference>
<proteinExistence type="predicted"/>
<dbReference type="EMBL" id="SFBL01000174">
    <property type="protein sequence ID" value="TRU22336.1"/>
    <property type="molecule type" value="Genomic_DNA"/>
</dbReference>
<dbReference type="InterPro" id="IPR029060">
    <property type="entry name" value="PIN-like_dom_sf"/>
</dbReference>
<accession>A0A552DJG2</accession>
<protein>
    <submittedName>
        <fullName evidence="2">Type II toxin-antitoxin system VapC family toxin</fullName>
    </submittedName>
</protein>
<evidence type="ECO:0000313" key="3">
    <source>
        <dbReference type="Proteomes" id="UP000319313"/>
    </source>
</evidence>
<gene>
    <name evidence="2" type="ORF">EWV81_18330</name>
</gene>
<sequence>MNIILDACAVIAFVRNETGADLVREIITNQNNNKIIHLVNLCEFYYNFYRNIGESETEKLIQELSDINIKTRFDLSSKFWRQVSKYKALIKRISLADCFALTLANQEKGILVRVC</sequence>
<dbReference type="AlphaFoldDB" id="A0A552DJG2"/>
<dbReference type="Gene3D" id="3.40.50.1010">
    <property type="entry name" value="5'-nuclease"/>
    <property type="match status" value="1"/>
</dbReference>